<keyword evidence="1" id="KW-1133">Transmembrane helix</keyword>
<keyword evidence="1" id="KW-0472">Membrane</keyword>
<dbReference type="AlphaFoldDB" id="U2DXT6"/>
<gene>
    <name evidence="2" type="ORF">HLRTI_003414</name>
</gene>
<evidence type="ECO:0000256" key="1">
    <source>
        <dbReference type="SAM" id="Phobius"/>
    </source>
</evidence>
<dbReference type="eggNOG" id="arCOG06218">
    <property type="taxonomic scope" value="Archaea"/>
</dbReference>
<sequence length="253" mass="27155">MALVGGLSVTTFFGGAMLLIGGIVLLASGRYIWRATAVLRATDRETLDDVSPNALVRVAGTVTASDDDVLVAPFSGVDCVALRYQIEERRLSFLYLFPWYVTVYEATAAVPFTVRTETDSVSVDEPVQTVALESHVVETTRATAEPTERIATFERDHEAIPASTRWQHPPGFLAPLARTLSLGTRRYSEQRAAVGADITVVGRVTPDRSGLDPIVVSDGSPIATVGRMAKTSIAGVLIGVVGLLLGYFLLFLT</sequence>
<reference evidence="2 3" key="1">
    <citation type="journal article" date="2011" name="J. Bacteriol.">
        <title>Genome sequence of Halorhabdus tiamatea, the first archaeon isolated from a deep-sea anoxic brine lake.</title>
        <authorList>
            <person name="Antunes A."/>
            <person name="Alam I."/>
            <person name="Bajic V.B."/>
            <person name="Stingl U."/>
        </authorList>
    </citation>
    <scope>NUCLEOTIDE SEQUENCE [LARGE SCALE GENOMIC DNA]</scope>
    <source>
        <strain evidence="2 3">SARL4B</strain>
    </source>
</reference>
<comment type="caution">
    <text evidence="2">The sequence shown here is derived from an EMBL/GenBank/DDBJ whole genome shotgun (WGS) entry which is preliminary data.</text>
</comment>
<feature type="transmembrane region" description="Helical" evidence="1">
    <location>
        <begin position="233"/>
        <end position="252"/>
    </location>
</feature>
<accession>U2DXT6</accession>
<organism evidence="2 3">
    <name type="scientific">Halorhabdus tiamatea SARL4B</name>
    <dbReference type="NCBI Taxonomy" id="1033806"/>
    <lineage>
        <taxon>Archaea</taxon>
        <taxon>Methanobacteriati</taxon>
        <taxon>Methanobacteriota</taxon>
        <taxon>Stenosarchaea group</taxon>
        <taxon>Halobacteria</taxon>
        <taxon>Halobacteriales</taxon>
        <taxon>Haloarculaceae</taxon>
        <taxon>Halorhabdus</taxon>
    </lineage>
</organism>
<evidence type="ECO:0000313" key="3">
    <source>
        <dbReference type="Proteomes" id="UP000003861"/>
    </source>
</evidence>
<proteinExistence type="predicted"/>
<dbReference type="EMBL" id="AFNT02000066">
    <property type="protein sequence ID" value="ERJ04631.1"/>
    <property type="molecule type" value="Genomic_DNA"/>
</dbReference>
<evidence type="ECO:0000313" key="2">
    <source>
        <dbReference type="EMBL" id="ERJ04631.1"/>
    </source>
</evidence>
<dbReference type="Proteomes" id="UP000003861">
    <property type="component" value="Unassembled WGS sequence"/>
</dbReference>
<keyword evidence="1" id="KW-0812">Transmembrane</keyword>
<reference evidence="2 3" key="2">
    <citation type="journal article" date="2013" name="PLoS ONE">
        <title>INDIGO - INtegrated Data Warehouse of MIcrobial GenOmes with Examples from the Red Sea Extremophiles.</title>
        <authorList>
            <person name="Alam I."/>
            <person name="Antunes A."/>
            <person name="Kamau A.A."/>
            <person name="Ba Alawi W."/>
            <person name="Kalkatawi M."/>
            <person name="Stingl U."/>
            <person name="Bajic V.B."/>
        </authorList>
    </citation>
    <scope>NUCLEOTIDE SEQUENCE [LARGE SCALE GENOMIC DNA]</scope>
    <source>
        <strain evidence="2 3">SARL4B</strain>
    </source>
</reference>
<protein>
    <submittedName>
        <fullName evidence="2">Uncharacterized protein</fullName>
    </submittedName>
</protein>
<feature type="transmembrane region" description="Helical" evidence="1">
    <location>
        <begin position="12"/>
        <end position="33"/>
    </location>
</feature>
<name>U2DXT6_9EURY</name>